<dbReference type="AlphaFoldDB" id="A0A8J2N124"/>
<evidence type="ECO:0000313" key="2">
    <source>
        <dbReference type="EMBL" id="CAG5141439.1"/>
    </source>
</evidence>
<reference evidence="2" key="1">
    <citation type="submission" date="2021-05" db="EMBL/GenBank/DDBJ databases">
        <authorList>
            <person name="Stam R."/>
        </authorList>
    </citation>
    <scope>NUCLEOTIDE SEQUENCE</scope>
    <source>
        <strain evidence="2">CS162</strain>
    </source>
</reference>
<dbReference type="RefSeq" id="XP_043164469.1">
    <property type="nucleotide sequence ID" value="XM_043308534.1"/>
</dbReference>
<keyword evidence="3" id="KW-1185">Reference proteome</keyword>
<keyword evidence="1" id="KW-0812">Transmembrane</keyword>
<dbReference type="Gene3D" id="1.20.58.340">
    <property type="entry name" value="Magnesium transport protein CorA, transmembrane region"/>
    <property type="match status" value="1"/>
</dbReference>
<name>A0A8J2N124_9PLEO</name>
<keyword evidence="1" id="KW-0472">Membrane</keyword>
<keyword evidence="1" id="KW-1133">Transmembrane helix</keyword>
<evidence type="ECO:0000313" key="3">
    <source>
        <dbReference type="Proteomes" id="UP000676310"/>
    </source>
</evidence>
<sequence>METIDYLPWRYDHWEKKPWKLEAHDKHVLVSIYEDHTGVRFVRKAMCDEDIPGLCERTASVLPNIKWSLELLMTQETLAGEVRLPVPYSLTAVKALHSYWNIPYNYIPRCKSLETVDMSFSPVKNDSAWKGITLDFGSIMSTMTYNSANHRAFSICLLGHAEDGRRLVRRLERNPSFASNPLFAPVIMASLVVHDLRLVASETYIDCSEIESKLGYWTNDFEKSVEEELDFTRMPQSLNKIAIRTVNDEQWGSSMTSSLSCLGEQLQVWGSKLCPGVGVELQEQVRYLQQCTASCAALSQRTKDGVQFMIQTVYATLQQKDNQLNHRYGADMRLITAITLIFLPGTFVATFFSTTFWDFSPDNRGAKVTYWVYLYFVVTIGLTLLVLMVWRKFAALKRSSVKMIQVGRRVPVLRRLIREKKMDDEESGKKGD</sequence>
<protein>
    <submittedName>
        <fullName evidence="2">Uncharacterized protein</fullName>
    </submittedName>
</protein>
<evidence type="ECO:0000256" key="1">
    <source>
        <dbReference type="SAM" id="Phobius"/>
    </source>
</evidence>
<feature type="transmembrane region" description="Helical" evidence="1">
    <location>
        <begin position="372"/>
        <end position="390"/>
    </location>
</feature>
<comment type="caution">
    <text evidence="2">The sequence shown here is derived from an EMBL/GenBank/DDBJ whole genome shotgun (WGS) entry which is preliminary data.</text>
</comment>
<dbReference type="EMBL" id="CAJRGZ010000015">
    <property type="protein sequence ID" value="CAG5141439.1"/>
    <property type="molecule type" value="Genomic_DNA"/>
</dbReference>
<gene>
    <name evidence="2" type="ORF">ALTATR162_LOCUS939</name>
</gene>
<proteinExistence type="predicted"/>
<organism evidence="2 3">
    <name type="scientific">Alternaria atra</name>
    <dbReference type="NCBI Taxonomy" id="119953"/>
    <lineage>
        <taxon>Eukaryota</taxon>
        <taxon>Fungi</taxon>
        <taxon>Dikarya</taxon>
        <taxon>Ascomycota</taxon>
        <taxon>Pezizomycotina</taxon>
        <taxon>Dothideomycetes</taxon>
        <taxon>Pleosporomycetidae</taxon>
        <taxon>Pleosporales</taxon>
        <taxon>Pleosporineae</taxon>
        <taxon>Pleosporaceae</taxon>
        <taxon>Alternaria</taxon>
        <taxon>Alternaria sect. Ulocladioides</taxon>
    </lineage>
</organism>
<dbReference type="GeneID" id="67021605"/>
<dbReference type="OrthoDB" id="2830640at2759"/>
<dbReference type="Proteomes" id="UP000676310">
    <property type="component" value="Unassembled WGS sequence"/>
</dbReference>
<feature type="transmembrane region" description="Helical" evidence="1">
    <location>
        <begin position="334"/>
        <end position="352"/>
    </location>
</feature>
<accession>A0A8J2N124</accession>